<dbReference type="InterPro" id="IPR018540">
    <property type="entry name" value="Spo0E-like"/>
</dbReference>
<evidence type="ECO:0008006" key="3">
    <source>
        <dbReference type="Google" id="ProtNLM"/>
    </source>
</evidence>
<dbReference type="Gene3D" id="4.10.280.10">
    <property type="entry name" value="Helix-loop-helix DNA-binding domain"/>
    <property type="match status" value="1"/>
</dbReference>
<comment type="caution">
    <text evidence="1">The sequence shown here is derived from an EMBL/GenBank/DDBJ whole genome shotgun (WGS) entry which is preliminary data.</text>
</comment>
<dbReference type="SUPFAM" id="SSF140500">
    <property type="entry name" value="BAS1536-like"/>
    <property type="match status" value="1"/>
</dbReference>
<dbReference type="PANTHER" id="PTHR41263:SF1">
    <property type="entry name" value="ASPARTYL-PHOSPHATE PHOSPHATASE YISI"/>
    <property type="match status" value="1"/>
</dbReference>
<evidence type="ECO:0000313" key="1">
    <source>
        <dbReference type="EMBL" id="MEB3751417.1"/>
    </source>
</evidence>
<keyword evidence="2" id="KW-1185">Reference proteome</keyword>
<dbReference type="Proteomes" id="UP000029267">
    <property type="component" value="Unassembled WGS sequence"/>
</dbReference>
<dbReference type="InterPro" id="IPR036638">
    <property type="entry name" value="HLH_DNA-bd_sf"/>
</dbReference>
<dbReference type="Pfam" id="PF09388">
    <property type="entry name" value="SpoOE-like"/>
    <property type="match status" value="1"/>
</dbReference>
<protein>
    <recommendedName>
        <fullName evidence="3">Aspartyl-phosphate phosphatase Spo0E family protein</fullName>
    </recommendedName>
</protein>
<proteinExistence type="predicted"/>
<dbReference type="InterPro" id="IPR037208">
    <property type="entry name" value="Spo0E-like_sf"/>
</dbReference>
<sequence>MAGATASPNRFSSEKTCASASMFAFQHRSRQTAIFHQPFSVRAGRFLSTTACLNRHSNELMVKEMVLLLIEEKRQQMIELALTYGLTAKETIECSQQLDQLINEYLRQTGESKQSCPPVQ</sequence>
<organism evidence="1 2">
    <name type="scientific">Geobacillus icigianus</name>
    <dbReference type="NCBI Taxonomy" id="1430331"/>
    <lineage>
        <taxon>Bacteria</taxon>
        <taxon>Bacillati</taxon>
        <taxon>Bacillota</taxon>
        <taxon>Bacilli</taxon>
        <taxon>Bacillales</taxon>
        <taxon>Anoxybacillaceae</taxon>
        <taxon>Geobacillus</taxon>
    </lineage>
</organism>
<reference evidence="1 2" key="1">
    <citation type="journal article" date="2014" name="Genome Announc.">
        <title>Draft Genome Sequence of Geobacillus icigianus Strain G1w1T Isolated from Hot Springs in the Valley of Geysers, Kamchatka (Russian Federation).</title>
        <authorList>
            <person name="Bryanskaya A.V."/>
            <person name="Rozanov A.S."/>
            <person name="Logacheva M.D."/>
            <person name="Kotenko A.V."/>
            <person name="Peltek S.E."/>
        </authorList>
    </citation>
    <scope>NUCLEOTIDE SEQUENCE [LARGE SCALE GENOMIC DNA]</scope>
    <source>
        <strain evidence="1 2">G1w1</strain>
    </source>
</reference>
<accession>A0ABU6BHN9</accession>
<dbReference type="InterPro" id="IPR053028">
    <property type="entry name" value="Spo0E-like_phosphatase"/>
</dbReference>
<dbReference type="EMBL" id="JPYA02000002">
    <property type="protein sequence ID" value="MEB3751417.1"/>
    <property type="molecule type" value="Genomic_DNA"/>
</dbReference>
<evidence type="ECO:0000313" key="2">
    <source>
        <dbReference type="Proteomes" id="UP000029267"/>
    </source>
</evidence>
<dbReference type="PANTHER" id="PTHR41263">
    <property type="entry name" value="ASPARTYL-PHOSPHATE PHOSPHATASE YISI"/>
    <property type="match status" value="1"/>
</dbReference>
<name>A0ABU6BHN9_9BACL</name>
<gene>
    <name evidence="1" type="ORF">EP10_002258</name>
</gene>